<proteinExistence type="predicted"/>
<comment type="caution">
    <text evidence="4">The sequence shown here is derived from an EMBL/GenBank/DDBJ whole genome shotgun (WGS) entry which is preliminary data.</text>
</comment>
<sequence>MRNKFFGVVEGFYRKPYTFKQRLDLITFLSDIGLNTYVYGPKADPYHRKEWQKPYPARELKEFEKLCEFSKKHSIQFNFALSPMSKPDTAKIIKKIGTMINIGITDFSLFYDD</sequence>
<protein>
    <recommendedName>
        <fullName evidence="3">GH84 domain-containing protein</fullName>
    </recommendedName>
</protein>
<evidence type="ECO:0000256" key="2">
    <source>
        <dbReference type="ARBA" id="ARBA00023295"/>
    </source>
</evidence>
<keyword evidence="2" id="KW-0326">Glycosidase</keyword>
<dbReference type="GO" id="GO:0015929">
    <property type="term" value="F:hexosaminidase activity"/>
    <property type="evidence" value="ECO:0007669"/>
    <property type="project" value="UniProtKB-ARBA"/>
</dbReference>
<dbReference type="InterPro" id="IPR017853">
    <property type="entry name" value="GH"/>
</dbReference>
<dbReference type="PANTHER" id="PTHR13170">
    <property type="entry name" value="O-GLCNACASE"/>
    <property type="match status" value="1"/>
</dbReference>
<dbReference type="Gene3D" id="3.20.20.80">
    <property type="entry name" value="Glycosidases"/>
    <property type="match status" value="1"/>
</dbReference>
<dbReference type="GO" id="GO:1901135">
    <property type="term" value="P:carbohydrate derivative metabolic process"/>
    <property type="evidence" value="ECO:0007669"/>
    <property type="project" value="UniProtKB-ARBA"/>
</dbReference>
<evidence type="ECO:0000313" key="4">
    <source>
        <dbReference type="EMBL" id="GAH17592.1"/>
    </source>
</evidence>
<accession>X1DBK4</accession>
<dbReference type="PROSITE" id="PS52009">
    <property type="entry name" value="GH84"/>
    <property type="match status" value="1"/>
</dbReference>
<dbReference type="EMBL" id="BART01033157">
    <property type="protein sequence ID" value="GAH17592.1"/>
    <property type="molecule type" value="Genomic_DNA"/>
</dbReference>
<feature type="domain" description="GH84" evidence="3">
    <location>
        <begin position="4"/>
        <end position="113"/>
    </location>
</feature>
<dbReference type="Pfam" id="PF07555">
    <property type="entry name" value="NAGidase"/>
    <property type="match status" value="1"/>
</dbReference>
<evidence type="ECO:0000259" key="3">
    <source>
        <dbReference type="PROSITE" id="PS52009"/>
    </source>
</evidence>
<feature type="non-terminal residue" evidence="4">
    <location>
        <position position="113"/>
    </location>
</feature>
<dbReference type="InterPro" id="IPR051822">
    <property type="entry name" value="Glycosyl_Hydrolase_84"/>
</dbReference>
<organism evidence="4">
    <name type="scientific">marine sediment metagenome</name>
    <dbReference type="NCBI Taxonomy" id="412755"/>
    <lineage>
        <taxon>unclassified sequences</taxon>
        <taxon>metagenomes</taxon>
        <taxon>ecological metagenomes</taxon>
    </lineage>
</organism>
<name>X1DBK4_9ZZZZ</name>
<dbReference type="InterPro" id="IPR011496">
    <property type="entry name" value="O-GlcNAcase_cat"/>
</dbReference>
<evidence type="ECO:0000256" key="1">
    <source>
        <dbReference type="ARBA" id="ARBA00022801"/>
    </source>
</evidence>
<keyword evidence="1" id="KW-0378">Hydrolase</keyword>
<dbReference type="SUPFAM" id="SSF51445">
    <property type="entry name" value="(Trans)glycosidases"/>
    <property type="match status" value="1"/>
</dbReference>
<gene>
    <name evidence="4" type="ORF">S01H4_57073</name>
</gene>
<dbReference type="AlphaFoldDB" id="X1DBK4"/>
<reference evidence="4" key="1">
    <citation type="journal article" date="2014" name="Front. Microbiol.">
        <title>High frequency of phylogenetically diverse reductive dehalogenase-homologous genes in deep subseafloor sedimentary metagenomes.</title>
        <authorList>
            <person name="Kawai M."/>
            <person name="Futagami T."/>
            <person name="Toyoda A."/>
            <person name="Takaki Y."/>
            <person name="Nishi S."/>
            <person name="Hori S."/>
            <person name="Arai W."/>
            <person name="Tsubouchi T."/>
            <person name="Morono Y."/>
            <person name="Uchiyama I."/>
            <person name="Ito T."/>
            <person name="Fujiyama A."/>
            <person name="Inagaki F."/>
            <person name="Takami H."/>
        </authorList>
    </citation>
    <scope>NUCLEOTIDE SEQUENCE</scope>
    <source>
        <strain evidence="4">Expedition CK06-06</strain>
    </source>
</reference>
<dbReference type="PANTHER" id="PTHR13170:SF16">
    <property type="entry name" value="PROTEIN O-GLCNACASE"/>
    <property type="match status" value="1"/>
</dbReference>